<dbReference type="EMBL" id="VHIR01000007">
    <property type="protein sequence ID" value="TQE43591.1"/>
    <property type="molecule type" value="Genomic_DNA"/>
</dbReference>
<proteinExistence type="predicted"/>
<protein>
    <submittedName>
        <fullName evidence="1">Uncharacterized protein</fullName>
    </submittedName>
</protein>
<accession>A0A540R773</accession>
<evidence type="ECO:0000313" key="2">
    <source>
        <dbReference type="Proteomes" id="UP000318080"/>
    </source>
</evidence>
<dbReference type="AlphaFoldDB" id="A0A540R773"/>
<evidence type="ECO:0000313" key="1">
    <source>
        <dbReference type="EMBL" id="TQE43591.1"/>
    </source>
</evidence>
<keyword evidence="2" id="KW-1185">Reference proteome</keyword>
<organism evidence="1 2">
    <name type="scientific">Corynebacterium phoceense</name>
    <dbReference type="NCBI Taxonomy" id="1686286"/>
    <lineage>
        <taxon>Bacteria</taxon>
        <taxon>Bacillati</taxon>
        <taxon>Actinomycetota</taxon>
        <taxon>Actinomycetes</taxon>
        <taxon>Mycobacteriales</taxon>
        <taxon>Corynebacteriaceae</taxon>
        <taxon>Corynebacterium</taxon>
    </lineage>
</organism>
<gene>
    <name evidence="1" type="ORF">EJK80_06170</name>
</gene>
<dbReference type="RefSeq" id="WP_141628852.1">
    <property type="nucleotide sequence ID" value="NZ_VHIR01000007.1"/>
</dbReference>
<sequence>MPNMTPERAQHELAGQITAMTYEYAVQARLEENGQWHRVTEWSPDPNPYKPGHTPKHNERLVRRLVSHPEEVQP</sequence>
<comment type="caution">
    <text evidence="1">The sequence shown here is derived from an EMBL/GenBank/DDBJ whole genome shotgun (WGS) entry which is preliminary data.</text>
</comment>
<reference evidence="1 2" key="1">
    <citation type="submission" date="2019-06" db="EMBL/GenBank/DDBJ databases">
        <title>Draft genome of C. phoceense Strain 272.</title>
        <authorList>
            <person name="Pacheco L.G.C."/>
            <person name="Barberis C.M."/>
            <person name="Almuzara M.N."/>
            <person name="Traglia G.M."/>
            <person name="Santos C.S."/>
            <person name="Rocha D.J.P.G."/>
            <person name="Aguiar E.R.G.R."/>
            <person name="Vay C.A."/>
        </authorList>
    </citation>
    <scope>NUCLEOTIDE SEQUENCE [LARGE SCALE GENOMIC DNA]</scope>
    <source>
        <strain evidence="1 2">272</strain>
    </source>
</reference>
<dbReference type="Proteomes" id="UP000318080">
    <property type="component" value="Unassembled WGS sequence"/>
</dbReference>
<name>A0A540R773_9CORY</name>